<dbReference type="GO" id="GO:0008234">
    <property type="term" value="F:cysteine-type peptidase activity"/>
    <property type="evidence" value="ECO:0007669"/>
    <property type="project" value="InterPro"/>
</dbReference>
<dbReference type="STRING" id="145388.A0A0D2MVQ1"/>
<dbReference type="InterPro" id="IPR013201">
    <property type="entry name" value="Prot_inhib_I29"/>
</dbReference>
<dbReference type="SUPFAM" id="SSF54001">
    <property type="entry name" value="Cysteine proteinases"/>
    <property type="match status" value="1"/>
</dbReference>
<evidence type="ECO:0000256" key="3">
    <source>
        <dbReference type="SAM" id="MobiDB-lite"/>
    </source>
</evidence>
<dbReference type="Gene3D" id="3.90.70.10">
    <property type="entry name" value="Cysteine proteinases"/>
    <property type="match status" value="1"/>
</dbReference>
<dbReference type="CDD" id="cd02248">
    <property type="entry name" value="Peptidase_C1A"/>
    <property type="match status" value="1"/>
</dbReference>
<dbReference type="InterPro" id="IPR039417">
    <property type="entry name" value="Peptidase_C1A_papain-like"/>
</dbReference>
<dbReference type="SMART" id="SM00848">
    <property type="entry name" value="Inhibitor_I29"/>
    <property type="match status" value="1"/>
</dbReference>
<dbReference type="Pfam" id="PF08246">
    <property type="entry name" value="Inhibitor_I29"/>
    <property type="match status" value="1"/>
</dbReference>
<dbReference type="InterPro" id="IPR000668">
    <property type="entry name" value="Peptidase_C1A_C"/>
</dbReference>
<sequence>MIYELEMPYFLQLQPGGFRYRIHVWIDEAAESTRVDYNDGQQQSLFIKATGPSSGPLAAPALPDLSAAGWVSAGPSVVAGRAATLWQRRDVKGQKVSSYAFYVAADDGAPLRLHAVGTDILEGSHYDEYSFTFHSFARGPIHPKIFSVPSICNDTADDDASANTDSQNAEEAAAAALVLPGALPDADRVHYSAFAAAFGRAHDTAAQLAARLAAFSASKAKVATHNAGVAAGGPGAPKHTLALTHLADYTPDELERYATPRKWNRRHGRINLDSPRKPVGSFKATMTKEQLPRFFDWRGTPADVAVKDQAQCGSCWAFSATGSLEGAWYTHTGQSRSFSEQQLIDCAWDEGGHGCDGGDVRSAFDYVTAAGGAATTAAYPYAGLVGLCRDNTTAKEGIFDGFVRVDQDDESVMEALMRHGPLAIGIDADYDFGLYSEGVYYEHRCTTRPSRLNHAVVLVGWGEREGEGYWIVRNTWSSLWGQDGYILMARGGNDCGVASDAVFAKVADKFVVPGAQDSAMALGIARGRALQEQEERREEARRARAEGPERS</sequence>
<feature type="domain" description="Cathepsin propeptide inhibitor" evidence="5">
    <location>
        <begin position="191"/>
        <end position="254"/>
    </location>
</feature>
<dbReference type="InterPro" id="IPR013128">
    <property type="entry name" value="Peptidase_C1A"/>
</dbReference>
<comment type="similarity">
    <text evidence="1">Belongs to the peptidase C1 family.</text>
</comment>
<reference evidence="6 7" key="1">
    <citation type="journal article" date="2013" name="BMC Genomics">
        <title>Reconstruction of the lipid metabolism for the microalga Monoraphidium neglectum from its genome sequence reveals characteristics suitable for biofuel production.</title>
        <authorList>
            <person name="Bogen C."/>
            <person name="Al-Dilaimi A."/>
            <person name="Albersmeier A."/>
            <person name="Wichmann J."/>
            <person name="Grundmann M."/>
            <person name="Rupp O."/>
            <person name="Lauersen K.J."/>
            <person name="Blifernez-Klassen O."/>
            <person name="Kalinowski J."/>
            <person name="Goesmann A."/>
            <person name="Mussgnug J.H."/>
            <person name="Kruse O."/>
        </authorList>
    </citation>
    <scope>NUCLEOTIDE SEQUENCE [LARGE SCALE GENOMIC DNA]</scope>
    <source>
        <strain evidence="6 7">SAG 48.87</strain>
    </source>
</reference>
<dbReference type="GeneID" id="25736269"/>
<keyword evidence="2" id="KW-1015">Disulfide bond</keyword>
<dbReference type="InterPro" id="IPR025661">
    <property type="entry name" value="Pept_asp_AS"/>
</dbReference>
<dbReference type="InterPro" id="IPR038765">
    <property type="entry name" value="Papain-like_cys_pep_sf"/>
</dbReference>
<dbReference type="PRINTS" id="PR00705">
    <property type="entry name" value="PAPAIN"/>
</dbReference>
<evidence type="ECO:0000256" key="2">
    <source>
        <dbReference type="ARBA" id="ARBA00023157"/>
    </source>
</evidence>
<dbReference type="PROSITE" id="PS00640">
    <property type="entry name" value="THIOL_PROTEASE_ASN"/>
    <property type="match status" value="1"/>
</dbReference>
<evidence type="ECO:0000259" key="5">
    <source>
        <dbReference type="SMART" id="SM00848"/>
    </source>
</evidence>
<dbReference type="SMART" id="SM00645">
    <property type="entry name" value="Pept_C1"/>
    <property type="match status" value="1"/>
</dbReference>
<gene>
    <name evidence="6" type="ORF">MNEG_3391</name>
</gene>
<proteinExistence type="inferred from homology"/>
<name>A0A0D2MVQ1_9CHLO</name>
<dbReference type="KEGG" id="mng:MNEG_3391"/>
<evidence type="ECO:0000259" key="4">
    <source>
        <dbReference type="SMART" id="SM00645"/>
    </source>
</evidence>
<evidence type="ECO:0000256" key="1">
    <source>
        <dbReference type="ARBA" id="ARBA00008455"/>
    </source>
</evidence>
<dbReference type="FunFam" id="3.90.70.10:FF:000332">
    <property type="entry name" value="Cathepsin L1"/>
    <property type="match status" value="1"/>
</dbReference>
<dbReference type="InterPro" id="IPR025660">
    <property type="entry name" value="Pept_his_AS"/>
</dbReference>
<dbReference type="GO" id="GO:0006508">
    <property type="term" value="P:proteolysis"/>
    <property type="evidence" value="ECO:0007669"/>
    <property type="project" value="InterPro"/>
</dbReference>
<feature type="domain" description="Peptidase C1A papain C-terminal" evidence="4">
    <location>
        <begin position="291"/>
        <end position="505"/>
    </location>
</feature>
<evidence type="ECO:0000313" key="7">
    <source>
        <dbReference type="Proteomes" id="UP000054498"/>
    </source>
</evidence>
<dbReference type="PROSITE" id="PS00639">
    <property type="entry name" value="THIOL_PROTEASE_HIS"/>
    <property type="match status" value="1"/>
</dbReference>
<dbReference type="Proteomes" id="UP000054498">
    <property type="component" value="Unassembled WGS sequence"/>
</dbReference>
<dbReference type="PANTHER" id="PTHR12411">
    <property type="entry name" value="CYSTEINE PROTEASE FAMILY C1-RELATED"/>
    <property type="match status" value="1"/>
</dbReference>
<feature type="region of interest" description="Disordered" evidence="3">
    <location>
        <begin position="529"/>
        <end position="551"/>
    </location>
</feature>
<organism evidence="6 7">
    <name type="scientific">Monoraphidium neglectum</name>
    <dbReference type="NCBI Taxonomy" id="145388"/>
    <lineage>
        <taxon>Eukaryota</taxon>
        <taxon>Viridiplantae</taxon>
        <taxon>Chlorophyta</taxon>
        <taxon>core chlorophytes</taxon>
        <taxon>Chlorophyceae</taxon>
        <taxon>CS clade</taxon>
        <taxon>Sphaeropleales</taxon>
        <taxon>Selenastraceae</taxon>
        <taxon>Monoraphidium</taxon>
    </lineage>
</organism>
<dbReference type="RefSeq" id="XP_013903591.1">
    <property type="nucleotide sequence ID" value="XM_014048137.1"/>
</dbReference>
<dbReference type="PROSITE" id="PS00139">
    <property type="entry name" value="THIOL_PROTEASE_CYS"/>
    <property type="match status" value="1"/>
</dbReference>
<evidence type="ECO:0000313" key="6">
    <source>
        <dbReference type="EMBL" id="KIZ04572.1"/>
    </source>
</evidence>
<accession>A0A0D2MVQ1</accession>
<dbReference type="OrthoDB" id="10253408at2759"/>
<protein>
    <submittedName>
        <fullName evidence="6">Uncharacterized protein</fullName>
    </submittedName>
</protein>
<keyword evidence="7" id="KW-1185">Reference proteome</keyword>
<dbReference type="Pfam" id="PF00112">
    <property type="entry name" value="Peptidase_C1"/>
    <property type="match status" value="1"/>
</dbReference>
<dbReference type="EMBL" id="KK100644">
    <property type="protein sequence ID" value="KIZ04572.1"/>
    <property type="molecule type" value="Genomic_DNA"/>
</dbReference>
<dbReference type="InterPro" id="IPR000169">
    <property type="entry name" value="Pept_cys_AS"/>
</dbReference>
<dbReference type="AlphaFoldDB" id="A0A0D2MVQ1"/>